<dbReference type="GO" id="GO:0000462">
    <property type="term" value="P:maturation of SSU-rRNA from tricistronic rRNA transcript (SSU-rRNA, 5.8S rRNA, LSU-rRNA)"/>
    <property type="evidence" value="ECO:0007669"/>
    <property type="project" value="TreeGrafter"/>
</dbReference>
<dbReference type="GeneID" id="19016650"/>
<keyword evidence="6" id="KW-1185">Reference proteome</keyword>
<dbReference type="GO" id="GO:0000479">
    <property type="term" value="P:endonucleolytic cleavage of tricistronic rRNA transcript (SSU-rRNA, 5.8S rRNA, LSU-rRNA)"/>
    <property type="evidence" value="ECO:0007669"/>
    <property type="project" value="TreeGrafter"/>
</dbReference>
<evidence type="ECO:0000256" key="2">
    <source>
        <dbReference type="SAM" id="MobiDB-lite"/>
    </source>
</evidence>
<dbReference type="GO" id="GO:0030688">
    <property type="term" value="C:preribosome, small subunit precursor"/>
    <property type="evidence" value="ECO:0007669"/>
    <property type="project" value="TreeGrafter"/>
</dbReference>
<dbReference type="Proteomes" id="UP000198341">
    <property type="component" value="Chromosome 3"/>
</dbReference>
<gene>
    <name evidence="5" type="ORF">Bathy03g01120</name>
</gene>
<feature type="compositionally biased region" description="Acidic residues" evidence="2">
    <location>
        <begin position="429"/>
        <end position="447"/>
    </location>
</feature>
<dbReference type="InterPro" id="IPR007034">
    <property type="entry name" value="BMS1_TSR1_C"/>
</dbReference>
<name>K8ECE4_9CHLO</name>
<feature type="domain" description="AARP2CN" evidence="3">
    <location>
        <begin position="253"/>
        <end position="332"/>
    </location>
</feature>
<feature type="region of interest" description="Disordered" evidence="2">
    <location>
        <begin position="1"/>
        <end position="39"/>
    </location>
</feature>
<proteinExistence type="inferred from homology"/>
<dbReference type="Pfam" id="PF04950">
    <property type="entry name" value="RIBIOP_C"/>
    <property type="match status" value="2"/>
</dbReference>
<dbReference type="InterPro" id="IPR012948">
    <property type="entry name" value="AARP2CN"/>
</dbReference>
<evidence type="ECO:0000313" key="6">
    <source>
        <dbReference type="Proteomes" id="UP000198341"/>
    </source>
</evidence>
<evidence type="ECO:0000259" key="3">
    <source>
        <dbReference type="SMART" id="SM00785"/>
    </source>
</evidence>
<comment type="similarity">
    <text evidence="1">Belongs to the TRAFAC class translation factor GTPase superfamily. Bms1-like GTPase family. TSR1 subfamily.</text>
</comment>
<dbReference type="eggNOG" id="KOG1980">
    <property type="taxonomic scope" value="Eukaryota"/>
</dbReference>
<dbReference type="GO" id="GO:0003924">
    <property type="term" value="F:GTPase activity"/>
    <property type="evidence" value="ECO:0007669"/>
    <property type="project" value="TreeGrafter"/>
</dbReference>
<dbReference type="KEGG" id="bpg:Bathy03g01120"/>
<evidence type="ECO:0008006" key="7">
    <source>
        <dbReference type="Google" id="ProtNLM"/>
    </source>
</evidence>
<feature type="compositionally biased region" description="Low complexity" evidence="2">
    <location>
        <begin position="482"/>
        <end position="495"/>
    </location>
</feature>
<dbReference type="PANTHER" id="PTHR12858">
    <property type="entry name" value="RIBOSOME BIOGENESIS PROTEIN"/>
    <property type="match status" value="1"/>
</dbReference>
<feature type="region of interest" description="Disordered" evidence="2">
    <location>
        <begin position="333"/>
        <end position="390"/>
    </location>
</feature>
<evidence type="ECO:0000256" key="1">
    <source>
        <dbReference type="ARBA" id="ARBA00038288"/>
    </source>
</evidence>
<dbReference type="AlphaFoldDB" id="K8ECE4"/>
<protein>
    <recommendedName>
        <fullName evidence="7">Bms1-type G domain-containing protein</fullName>
    </recommendedName>
</protein>
<dbReference type="RefSeq" id="XP_007514194.1">
    <property type="nucleotide sequence ID" value="XM_007514132.1"/>
</dbReference>
<feature type="compositionally biased region" description="Basic and acidic residues" evidence="2">
    <location>
        <begin position="367"/>
        <end position="382"/>
    </location>
</feature>
<dbReference type="SMART" id="SM01362">
    <property type="entry name" value="DUF663"/>
    <property type="match status" value="1"/>
</dbReference>
<dbReference type="Pfam" id="PF08142">
    <property type="entry name" value="AARP2CN"/>
    <property type="match status" value="1"/>
</dbReference>
<dbReference type="InterPro" id="IPR039761">
    <property type="entry name" value="Bms1/Tsr1"/>
</dbReference>
<feature type="region of interest" description="Disordered" evidence="2">
    <location>
        <begin position="422"/>
        <end position="539"/>
    </location>
</feature>
<reference evidence="5 6" key="1">
    <citation type="submission" date="2011-10" db="EMBL/GenBank/DDBJ databases">
        <authorList>
            <person name="Genoscope - CEA"/>
        </authorList>
    </citation>
    <scope>NUCLEOTIDE SEQUENCE [LARGE SCALE GENOMIC DNA]</scope>
    <source>
        <strain evidence="5 6">RCC 1105</strain>
    </source>
</reference>
<dbReference type="PANTHER" id="PTHR12858:SF1">
    <property type="entry name" value="PRE-RRNA-PROCESSING PROTEIN TSR1 HOMOLOG"/>
    <property type="match status" value="1"/>
</dbReference>
<feature type="compositionally biased region" description="Acidic residues" evidence="2">
    <location>
        <begin position="501"/>
        <end position="527"/>
    </location>
</feature>
<sequence>MPGPSNHGQRNKAHNHGKHQSKHTSKLHKTGTRGGGVLKKIGKANLGVGNKRERLIRAKQARDANKRMVSYEKKLEKMAPKVVAVMTCDGGDYDASDLRDFLGKFVNSCERRKELANEGFVVAEKLFHAPNLPQTVRVELHDHRFQIMLVDHGHKLAALEAIKSADVLVCVASAHSKKEEKYDPPNEQLVESTMPTLRAQGLPPTVVALRNSMKVSPSERNAARKLGMRIATEEILSVPKDRVKSQSVDTEQEMKMLVRMVCEQRAQAPAWRTQRPYIISELSTIEPISEHLSNLVVEGYVRGCGVSANQLFHVPGVGDFPLEKVELIEERVTKRHNTKNKSSNSKSISDLEMGKVRQEALETFVPDPEKREPVVRENKPPNDVEYDEDAHDARLEHLKWEDEEKKKVMMRLKPKGWSDYQASWLPRDESDDEGSLFEEEDEEDADQGDFIREEDAKMNDDDDNDDTDGGGDGGGGNERTTKTTTMTISTGKGTTNQNENNGDEEMMTMDDHEEGDIEYDSDEEEQEHWDGDLQGDISSDDDEETLKNLLEASKDSAKRARLRALEDENFQYPDEVEFPEDVEARRRFAKYKGLKSFRTSPWDPKENLPRDYARAFALASYKRLGKRSKEYLETTMDLDVGSYVRLTIKGIPTVCLENLLDPQSSTFYSSKIPSSVQLQVGDAGGLGGGVGQPWRGWTGGAGALVVSGLLRHESRMTVMHFGVQKRKEYTDPVPSKHSMWWHVGFRREKAKAIFSHDGLNADKFKFERFLPPRVPAMASLFMPITFGPAPVLGFSEKIGAGGAIQTALVCSGNVRAANPDRIALKRVVLTGFPFRTHKHKGVIRYMFFNAEDVKFFSPLELWTKYGRRGKITDALGTHGHMKCLFNGVILQHDTVCVTMFKRMFPKLERHQHNATNQNSEIELENRMHDRREFEQTGDKMQMY</sequence>
<dbReference type="GO" id="GO:0005634">
    <property type="term" value="C:nucleus"/>
    <property type="evidence" value="ECO:0007669"/>
    <property type="project" value="InterPro"/>
</dbReference>
<feature type="compositionally biased region" description="Acidic residues" evidence="2">
    <location>
        <begin position="460"/>
        <end position="469"/>
    </location>
</feature>
<dbReference type="EMBL" id="FO082276">
    <property type="protein sequence ID" value="CCO15631.1"/>
    <property type="molecule type" value="Genomic_DNA"/>
</dbReference>
<feature type="compositionally biased region" description="Basic residues" evidence="2">
    <location>
        <begin position="9"/>
        <end position="31"/>
    </location>
</feature>
<dbReference type="GO" id="GO:0034511">
    <property type="term" value="F:U3 snoRNA binding"/>
    <property type="evidence" value="ECO:0007669"/>
    <property type="project" value="TreeGrafter"/>
</dbReference>
<evidence type="ECO:0000313" key="5">
    <source>
        <dbReference type="EMBL" id="CCO15631.1"/>
    </source>
</evidence>
<dbReference type="STRING" id="41875.K8ECE4"/>
<feature type="domain" description="Ribosome biogenesis protein BMS1/TSR1 C-terminal" evidence="4">
    <location>
        <begin position="575"/>
        <end position="903"/>
    </location>
</feature>
<dbReference type="OrthoDB" id="119302at2759"/>
<feature type="compositionally biased region" description="Basic and acidic residues" evidence="2">
    <location>
        <begin position="449"/>
        <end position="459"/>
    </location>
</feature>
<evidence type="ECO:0000259" key="4">
    <source>
        <dbReference type="SMART" id="SM01362"/>
    </source>
</evidence>
<dbReference type="GO" id="GO:0005525">
    <property type="term" value="F:GTP binding"/>
    <property type="evidence" value="ECO:0007669"/>
    <property type="project" value="TreeGrafter"/>
</dbReference>
<organism evidence="5 6">
    <name type="scientific">Bathycoccus prasinos</name>
    <dbReference type="NCBI Taxonomy" id="41875"/>
    <lineage>
        <taxon>Eukaryota</taxon>
        <taxon>Viridiplantae</taxon>
        <taxon>Chlorophyta</taxon>
        <taxon>Mamiellophyceae</taxon>
        <taxon>Mamiellales</taxon>
        <taxon>Bathycoccaceae</taxon>
        <taxon>Bathycoccus</taxon>
    </lineage>
</organism>
<accession>K8ECE4</accession>
<dbReference type="SMART" id="SM00785">
    <property type="entry name" value="AARP2CN"/>
    <property type="match status" value="1"/>
</dbReference>